<keyword evidence="2" id="KW-1185">Reference proteome</keyword>
<protein>
    <submittedName>
        <fullName evidence="1">Uncharacterized protein</fullName>
    </submittedName>
</protein>
<dbReference type="EMBL" id="JBHSBB010000014">
    <property type="protein sequence ID" value="MFC4034524.1"/>
    <property type="molecule type" value="Genomic_DNA"/>
</dbReference>
<gene>
    <name evidence="1" type="ORF">ACFO3J_24050</name>
</gene>
<organism evidence="1 2">
    <name type="scientific">Streptomyces polygonati</name>
    <dbReference type="NCBI Taxonomy" id="1617087"/>
    <lineage>
        <taxon>Bacteria</taxon>
        <taxon>Bacillati</taxon>
        <taxon>Actinomycetota</taxon>
        <taxon>Actinomycetes</taxon>
        <taxon>Kitasatosporales</taxon>
        <taxon>Streptomycetaceae</taxon>
        <taxon>Streptomyces</taxon>
    </lineage>
</organism>
<sequence>MTDATGVRPYTVRDFLDAELPRFDRVPKLESLAGEFTEQPLDATVDDIRTVIAARISMEDYRRLHILVSHLYLRCDAGFLLTRQLRAEVNRAFGRRGQTPAERR</sequence>
<dbReference type="RefSeq" id="WP_386432773.1">
    <property type="nucleotide sequence ID" value="NZ_JBHSBB010000014.1"/>
</dbReference>
<reference evidence="2" key="1">
    <citation type="journal article" date="2019" name="Int. J. Syst. Evol. Microbiol.">
        <title>The Global Catalogue of Microorganisms (GCM) 10K type strain sequencing project: providing services to taxonomists for standard genome sequencing and annotation.</title>
        <authorList>
            <consortium name="The Broad Institute Genomics Platform"/>
            <consortium name="The Broad Institute Genome Sequencing Center for Infectious Disease"/>
            <person name="Wu L."/>
            <person name="Ma J."/>
        </authorList>
    </citation>
    <scope>NUCLEOTIDE SEQUENCE [LARGE SCALE GENOMIC DNA]</scope>
    <source>
        <strain evidence="2">CGMCC 4.7237</strain>
    </source>
</reference>
<proteinExistence type="predicted"/>
<comment type="caution">
    <text evidence="1">The sequence shown here is derived from an EMBL/GenBank/DDBJ whole genome shotgun (WGS) entry which is preliminary data.</text>
</comment>
<accession>A0ABV8HUF8</accession>
<evidence type="ECO:0000313" key="1">
    <source>
        <dbReference type="EMBL" id="MFC4034524.1"/>
    </source>
</evidence>
<name>A0ABV8HUF8_9ACTN</name>
<dbReference type="Proteomes" id="UP001595765">
    <property type="component" value="Unassembled WGS sequence"/>
</dbReference>
<evidence type="ECO:0000313" key="2">
    <source>
        <dbReference type="Proteomes" id="UP001595765"/>
    </source>
</evidence>